<dbReference type="RefSeq" id="WP_207860402.1">
    <property type="nucleotide sequence ID" value="NZ_JAFREP010000017.1"/>
</dbReference>
<accession>A0A8J7U4A7</accession>
<feature type="transmembrane region" description="Helical" evidence="1">
    <location>
        <begin position="329"/>
        <end position="353"/>
    </location>
</feature>
<organism evidence="2 3">
    <name type="scientific">Acanthopleuribacter pedis</name>
    <dbReference type="NCBI Taxonomy" id="442870"/>
    <lineage>
        <taxon>Bacteria</taxon>
        <taxon>Pseudomonadati</taxon>
        <taxon>Acidobacteriota</taxon>
        <taxon>Holophagae</taxon>
        <taxon>Acanthopleuribacterales</taxon>
        <taxon>Acanthopleuribacteraceae</taxon>
        <taxon>Acanthopleuribacter</taxon>
    </lineage>
</organism>
<protein>
    <submittedName>
        <fullName evidence="2">Uncharacterized protein</fullName>
    </submittedName>
</protein>
<dbReference type="EMBL" id="JAFREP010000017">
    <property type="protein sequence ID" value="MBO1320447.1"/>
    <property type="molecule type" value="Genomic_DNA"/>
</dbReference>
<keyword evidence="1" id="KW-0472">Membrane</keyword>
<evidence type="ECO:0000256" key="1">
    <source>
        <dbReference type="SAM" id="Phobius"/>
    </source>
</evidence>
<name>A0A8J7U4A7_9BACT</name>
<dbReference type="PANTHER" id="PTHR43044:SF1">
    <property type="entry name" value="QUINOL:CYTOCHROME C OXIDOREDUCTASE QUINONE-BINDING SUBUNIT 2"/>
    <property type="match status" value="1"/>
</dbReference>
<reference evidence="2" key="1">
    <citation type="submission" date="2021-03" db="EMBL/GenBank/DDBJ databases">
        <authorList>
            <person name="Wang G."/>
        </authorList>
    </citation>
    <scope>NUCLEOTIDE SEQUENCE</scope>
    <source>
        <strain evidence="2">KCTC 12899</strain>
    </source>
</reference>
<evidence type="ECO:0000313" key="3">
    <source>
        <dbReference type="Proteomes" id="UP000664417"/>
    </source>
</evidence>
<feature type="transmembrane region" description="Helical" evidence="1">
    <location>
        <begin position="64"/>
        <end position="83"/>
    </location>
</feature>
<dbReference type="Proteomes" id="UP000664417">
    <property type="component" value="Unassembled WGS sequence"/>
</dbReference>
<keyword evidence="3" id="KW-1185">Reference proteome</keyword>
<sequence length="372" mass="42974">MQVTRSHWGRTVKRFAEAFGAFLWFSLVCMLILKFGVEHLYEWSHIKEWPSHSNKASWLQENFWWGRQIVWVAVMIFVGQMFLKYSNRPDMGLAHEKHPNLWKSVPGWRGAATEIEDCQAKQSTWAVLYCIAFAVCVSMLSYDLVMSLDFRWFSAMFGGWNFTTALLTGWASMVLISWFMSERFEVAKYLSKPVYHDLGKLTFGFTIVWAYLLFAQWLVIWYGNLPHEAGFLLTRFQDPIWKPWAILVFCSVFLVPFILGLSKHLKLSPKTFAPIAVLSLCGVWLERFILIAPSAWYFNRKEGVYWDQNPFVKGSEDIAGAAADSAMNIILVNGVVGLGFLGVFGLMYTLYLYKRPIMVISDPRLDMGVNRH</sequence>
<dbReference type="AlphaFoldDB" id="A0A8J7U4A7"/>
<feature type="transmembrane region" description="Helical" evidence="1">
    <location>
        <begin position="201"/>
        <end position="223"/>
    </location>
</feature>
<gene>
    <name evidence="2" type="ORF">J3U88_18370</name>
</gene>
<proteinExistence type="predicted"/>
<dbReference type="PANTHER" id="PTHR43044">
    <property type="match status" value="1"/>
</dbReference>
<feature type="transmembrane region" description="Helical" evidence="1">
    <location>
        <begin position="243"/>
        <end position="261"/>
    </location>
</feature>
<feature type="transmembrane region" description="Helical" evidence="1">
    <location>
        <begin position="126"/>
        <end position="145"/>
    </location>
</feature>
<evidence type="ECO:0000313" key="2">
    <source>
        <dbReference type="EMBL" id="MBO1320447.1"/>
    </source>
</evidence>
<feature type="transmembrane region" description="Helical" evidence="1">
    <location>
        <begin position="21"/>
        <end position="41"/>
    </location>
</feature>
<keyword evidence="1" id="KW-0812">Transmembrane</keyword>
<feature type="transmembrane region" description="Helical" evidence="1">
    <location>
        <begin position="157"/>
        <end position="180"/>
    </location>
</feature>
<comment type="caution">
    <text evidence="2">The sequence shown here is derived from an EMBL/GenBank/DDBJ whole genome shotgun (WGS) entry which is preliminary data.</text>
</comment>
<keyword evidence="1" id="KW-1133">Transmembrane helix</keyword>
<feature type="transmembrane region" description="Helical" evidence="1">
    <location>
        <begin position="273"/>
        <end position="298"/>
    </location>
</feature>